<dbReference type="AlphaFoldDB" id="A0A7R9PH14"/>
<sequence length="358" mass="40209">MRKRNRVSTCRGWQPDIRKDREEGTKKTCDSSSNGRAYGRQKPHQGHLNDIAYILGLEAIEAKKSGNIAGSGIESYFNDIDRVMMNRSNKTAVFSESTPKSRPISDPLATTKSFINQHSDQNKDMVQTTCIKSEAPSPQSSDESVQEIQETSNDSAYYKQYFEPTNAVLDENSSSNHTPSAVVHRLVPSVETNRERQTRIEVKLDQILDKIETLVSISNVNHGKRVTPGTSSDRDQESRMMRLLNRLEWALPMMAQSLSPSHQQSPTRPDTESRMNILLGKLEQILPQQQSSSCSLHVHTANHRAMMNETVEKERSPPDKLSVACTACLFPGATFMVRVSRSNGHDYDIIIPKHVGEN</sequence>
<dbReference type="EMBL" id="OE839274">
    <property type="protein sequence ID" value="CAD7586500.1"/>
    <property type="molecule type" value="Genomic_DNA"/>
</dbReference>
<feature type="compositionally biased region" description="Basic and acidic residues" evidence="1">
    <location>
        <begin position="16"/>
        <end position="29"/>
    </location>
</feature>
<proteinExistence type="predicted"/>
<accession>A0A7R9PH14</accession>
<gene>
    <name evidence="2" type="ORF">TGEB3V08_LOCUS849</name>
</gene>
<feature type="region of interest" description="Disordered" evidence="1">
    <location>
        <begin position="1"/>
        <end position="43"/>
    </location>
</feature>
<protein>
    <submittedName>
        <fullName evidence="2">Uncharacterized protein</fullName>
    </submittedName>
</protein>
<reference evidence="2" key="1">
    <citation type="submission" date="2020-11" db="EMBL/GenBank/DDBJ databases">
        <authorList>
            <person name="Tran Van P."/>
        </authorList>
    </citation>
    <scope>NUCLEOTIDE SEQUENCE</scope>
</reference>
<evidence type="ECO:0000313" key="2">
    <source>
        <dbReference type="EMBL" id="CAD7586500.1"/>
    </source>
</evidence>
<name>A0A7R9PH14_TIMGE</name>
<feature type="region of interest" description="Disordered" evidence="1">
    <location>
        <begin position="132"/>
        <end position="152"/>
    </location>
</feature>
<organism evidence="2">
    <name type="scientific">Timema genevievae</name>
    <name type="common">Walking stick</name>
    <dbReference type="NCBI Taxonomy" id="629358"/>
    <lineage>
        <taxon>Eukaryota</taxon>
        <taxon>Metazoa</taxon>
        <taxon>Ecdysozoa</taxon>
        <taxon>Arthropoda</taxon>
        <taxon>Hexapoda</taxon>
        <taxon>Insecta</taxon>
        <taxon>Pterygota</taxon>
        <taxon>Neoptera</taxon>
        <taxon>Polyneoptera</taxon>
        <taxon>Phasmatodea</taxon>
        <taxon>Timematodea</taxon>
        <taxon>Timematoidea</taxon>
        <taxon>Timematidae</taxon>
        <taxon>Timema</taxon>
    </lineage>
</organism>
<evidence type="ECO:0000256" key="1">
    <source>
        <dbReference type="SAM" id="MobiDB-lite"/>
    </source>
</evidence>